<protein>
    <submittedName>
        <fullName evidence="1">Glutamine amidotransferase</fullName>
    </submittedName>
</protein>
<dbReference type="PANTHER" id="PTHR43235:SF1">
    <property type="entry name" value="GLUTAMINE AMIDOTRANSFERASE PB2B2.05-RELATED"/>
    <property type="match status" value="1"/>
</dbReference>
<evidence type="ECO:0000313" key="2">
    <source>
        <dbReference type="Proteomes" id="UP000741863"/>
    </source>
</evidence>
<dbReference type="PANTHER" id="PTHR43235">
    <property type="entry name" value="GLUTAMINE AMIDOTRANSFERASE PB2B2.05-RELATED"/>
    <property type="match status" value="1"/>
</dbReference>
<name>A0ABS2PC84_9BACL</name>
<dbReference type="Proteomes" id="UP000741863">
    <property type="component" value="Unassembled WGS sequence"/>
</dbReference>
<proteinExistence type="predicted"/>
<dbReference type="Pfam" id="PF07722">
    <property type="entry name" value="Peptidase_C26"/>
    <property type="match status" value="1"/>
</dbReference>
<accession>A0ABS2PC84</accession>
<organism evidence="1 2">
    <name type="scientific">Geomicrobium sediminis</name>
    <dbReference type="NCBI Taxonomy" id="1347788"/>
    <lineage>
        <taxon>Bacteria</taxon>
        <taxon>Bacillati</taxon>
        <taxon>Bacillota</taxon>
        <taxon>Bacilli</taxon>
        <taxon>Bacillales</taxon>
        <taxon>Geomicrobium</taxon>
    </lineage>
</organism>
<dbReference type="RefSeq" id="WP_204697557.1">
    <property type="nucleotide sequence ID" value="NZ_JAFBEC010000005.1"/>
</dbReference>
<dbReference type="Gene3D" id="3.40.50.880">
    <property type="match status" value="1"/>
</dbReference>
<gene>
    <name evidence="1" type="ORF">JOD17_002144</name>
</gene>
<dbReference type="EMBL" id="JAFBEC010000005">
    <property type="protein sequence ID" value="MBM7633050.1"/>
    <property type="molecule type" value="Genomic_DNA"/>
</dbReference>
<dbReference type="InterPro" id="IPR011697">
    <property type="entry name" value="Peptidase_C26"/>
</dbReference>
<reference evidence="1 2" key="1">
    <citation type="submission" date="2021-01" db="EMBL/GenBank/DDBJ databases">
        <title>Genomic Encyclopedia of Type Strains, Phase IV (KMG-IV): sequencing the most valuable type-strain genomes for metagenomic binning, comparative biology and taxonomic classification.</title>
        <authorList>
            <person name="Goeker M."/>
        </authorList>
    </citation>
    <scope>NUCLEOTIDE SEQUENCE [LARGE SCALE GENOMIC DNA]</scope>
    <source>
        <strain evidence="1 2">DSM 25540</strain>
    </source>
</reference>
<keyword evidence="2" id="KW-1185">Reference proteome</keyword>
<sequence length="240" mass="26908">MTKPVIGVTPLYDYEKNSYWMLPGYMEAIELAGGIPVVLPFMNDQASIQQLTSMYDGFLFTGGHDVNPALYGEVKSNLCGEVCKEKDELEYALFHEVLNMNKPAFGICRGLQLMNVALGGSLYQDLPTDIAQDEPILHKQEPPYDRPIHQVSIHPNSSLYHIVQTTTLKVNSYHHQGIKDLAEGFEPYAVADDGLVEAIGHRDHEFVLAVQWHPEFHVQSPSSQALFRAFVDHAKVNMPV</sequence>
<dbReference type="InterPro" id="IPR044668">
    <property type="entry name" value="PuuD-like"/>
</dbReference>
<dbReference type="InterPro" id="IPR029062">
    <property type="entry name" value="Class_I_gatase-like"/>
</dbReference>
<comment type="caution">
    <text evidence="1">The sequence shown here is derived from an EMBL/GenBank/DDBJ whole genome shotgun (WGS) entry which is preliminary data.</text>
</comment>
<evidence type="ECO:0000313" key="1">
    <source>
        <dbReference type="EMBL" id="MBM7633050.1"/>
    </source>
</evidence>
<dbReference type="CDD" id="cd01745">
    <property type="entry name" value="GATase1_2"/>
    <property type="match status" value="1"/>
</dbReference>
<keyword evidence="1" id="KW-0315">Glutamine amidotransferase</keyword>
<dbReference type="PROSITE" id="PS51273">
    <property type="entry name" value="GATASE_TYPE_1"/>
    <property type="match status" value="1"/>
</dbReference>
<dbReference type="SUPFAM" id="SSF52317">
    <property type="entry name" value="Class I glutamine amidotransferase-like"/>
    <property type="match status" value="1"/>
</dbReference>